<reference evidence="1 4" key="3">
    <citation type="submission" date="2024-01" db="EMBL/GenBank/DDBJ databases">
        <title>The diversity of rhizobia nodulating Mimosa spp. in eleven states of Brazil covering several biomes is determined by host plant, location, and edaphic factors.</title>
        <authorList>
            <person name="Rouws L."/>
            <person name="Barauna A."/>
            <person name="Beukes C."/>
            <person name="De Faria S.M."/>
            <person name="Gross E."/>
            <person name="Dos Reis Junior F.B."/>
            <person name="Simon M."/>
            <person name="Maluk M."/>
            <person name="Odee D.W."/>
            <person name="Kenicer G."/>
            <person name="Young J.P.W."/>
            <person name="Reis V.M."/>
            <person name="Zilli J."/>
            <person name="James E.K."/>
        </authorList>
    </citation>
    <scope>NUCLEOTIDE SEQUENCE [LARGE SCALE GENOMIC DNA]</scope>
    <source>
        <strain evidence="1 4">JPY530</strain>
    </source>
</reference>
<dbReference type="EMBL" id="JAZHGA010000008">
    <property type="protein sequence ID" value="MEM5340747.1"/>
    <property type="molecule type" value="Genomic_DNA"/>
</dbReference>
<evidence type="ECO:0000313" key="1">
    <source>
        <dbReference type="EMBL" id="MEM5340747.1"/>
    </source>
</evidence>
<dbReference type="Proteomes" id="UP001481677">
    <property type="component" value="Unassembled WGS sequence"/>
</dbReference>
<protein>
    <recommendedName>
        <fullName evidence="5">Thioredoxin family protein</fullName>
    </recommendedName>
</protein>
<keyword evidence="4" id="KW-1185">Reference proteome</keyword>
<evidence type="ECO:0008006" key="5">
    <source>
        <dbReference type="Google" id="ProtNLM"/>
    </source>
</evidence>
<accession>A0A5C6VEL5</accession>
<gene>
    <name evidence="2" type="ORF">FRZ40_26110</name>
    <name evidence="1" type="ORF">V4C56_14105</name>
</gene>
<reference evidence="2" key="2">
    <citation type="submission" date="2019-08" db="EMBL/GenBank/DDBJ databases">
        <authorList>
            <person name="Im W.-T."/>
        </authorList>
    </citation>
    <scope>NUCLEOTIDE SEQUENCE</scope>
    <source>
        <strain evidence="2">NF 2-5-3</strain>
    </source>
</reference>
<evidence type="ECO:0000313" key="2">
    <source>
        <dbReference type="EMBL" id="TXC83822.1"/>
    </source>
</evidence>
<organism evidence="2 3">
    <name type="scientific">Paraburkholderia azotifigens</name>
    <dbReference type="NCBI Taxonomy" id="2057004"/>
    <lineage>
        <taxon>Bacteria</taxon>
        <taxon>Pseudomonadati</taxon>
        <taxon>Pseudomonadota</taxon>
        <taxon>Betaproteobacteria</taxon>
        <taxon>Burkholderiales</taxon>
        <taxon>Burkholderiaceae</taxon>
        <taxon>Paraburkholderia</taxon>
    </lineage>
</organism>
<dbReference type="AlphaFoldDB" id="A0A5C6VEL5"/>
<evidence type="ECO:0000313" key="3">
    <source>
        <dbReference type="Proteomes" id="UP000321776"/>
    </source>
</evidence>
<dbReference type="EMBL" id="VOQS01000003">
    <property type="protein sequence ID" value="TXC83822.1"/>
    <property type="molecule type" value="Genomic_DNA"/>
</dbReference>
<proteinExistence type="predicted"/>
<reference evidence="2 3" key="1">
    <citation type="journal article" date="2018" name="Int. J. Syst. Evol. Microbiol.">
        <title>Paraburkholderia azotifigens sp. nov., a nitrogen-fixing bacterium isolated from paddy soil.</title>
        <authorList>
            <person name="Choi G.M."/>
            <person name="Im W.T."/>
        </authorList>
    </citation>
    <scope>NUCLEOTIDE SEQUENCE [LARGE SCALE GENOMIC DNA]</scope>
    <source>
        <strain evidence="2 3">NF 2-5-3</strain>
    </source>
</reference>
<dbReference type="RefSeq" id="WP_147236056.1">
    <property type="nucleotide sequence ID" value="NZ_JAZHFZ010000005.1"/>
</dbReference>
<sequence>MDSIALPAENACQFAVRRKHADIRTILMEKEVTPITLYHDGCSICVAVVESIDTLIDKARFALRVVNLSERRDAVAEAEALHVSRLPSLVFGGQVIEIDPHAPISEFREPQLHVGPSPESL</sequence>
<dbReference type="SUPFAM" id="SSF52833">
    <property type="entry name" value="Thioredoxin-like"/>
    <property type="match status" value="1"/>
</dbReference>
<name>A0A5C6VEL5_9BURK</name>
<evidence type="ECO:0000313" key="4">
    <source>
        <dbReference type="Proteomes" id="UP001481677"/>
    </source>
</evidence>
<comment type="caution">
    <text evidence="2">The sequence shown here is derived from an EMBL/GenBank/DDBJ whole genome shotgun (WGS) entry which is preliminary data.</text>
</comment>
<dbReference type="InterPro" id="IPR036249">
    <property type="entry name" value="Thioredoxin-like_sf"/>
</dbReference>
<dbReference type="Proteomes" id="UP000321776">
    <property type="component" value="Unassembled WGS sequence"/>
</dbReference>
<dbReference type="Gene3D" id="3.40.30.10">
    <property type="entry name" value="Glutaredoxin"/>
    <property type="match status" value="1"/>
</dbReference>